<keyword evidence="8" id="KW-0032">Aminotransferase</keyword>
<keyword evidence="9" id="KW-1185">Reference proteome</keyword>
<accession>A0A554A1F7</accession>
<dbReference type="PIRSF" id="PIRSF005572">
    <property type="entry name" value="NifS"/>
    <property type="match status" value="1"/>
</dbReference>
<dbReference type="GO" id="GO:0031071">
    <property type="term" value="F:cysteine desulfurase activity"/>
    <property type="evidence" value="ECO:0007669"/>
    <property type="project" value="UniProtKB-EC"/>
</dbReference>
<reference evidence="8 9" key="1">
    <citation type="submission" date="2019-07" db="EMBL/GenBank/DDBJ databases">
        <authorList>
            <person name="Park Y.J."/>
            <person name="Jeong S.E."/>
            <person name="Jung H.S."/>
        </authorList>
    </citation>
    <scope>NUCLEOTIDE SEQUENCE [LARGE SCALE GENOMIC DNA]</scope>
    <source>
        <strain evidence="9">P16(2019)</strain>
    </source>
</reference>
<dbReference type="PANTHER" id="PTHR43586:SF4">
    <property type="entry name" value="ISOPENICILLIN N EPIMERASE"/>
    <property type="match status" value="1"/>
</dbReference>
<dbReference type="Proteomes" id="UP000318521">
    <property type="component" value="Unassembled WGS sequence"/>
</dbReference>
<evidence type="ECO:0000313" key="8">
    <source>
        <dbReference type="EMBL" id="TSB47531.1"/>
    </source>
</evidence>
<evidence type="ECO:0000256" key="6">
    <source>
        <dbReference type="RuleBase" id="RU004504"/>
    </source>
</evidence>
<dbReference type="PROSITE" id="PS00595">
    <property type="entry name" value="AA_TRANSFER_CLASS_5"/>
    <property type="match status" value="1"/>
</dbReference>
<evidence type="ECO:0000259" key="7">
    <source>
        <dbReference type="Pfam" id="PF00266"/>
    </source>
</evidence>
<dbReference type="Pfam" id="PF00266">
    <property type="entry name" value="Aminotran_5"/>
    <property type="match status" value="1"/>
</dbReference>
<dbReference type="OrthoDB" id="9804366at2"/>
<dbReference type="SUPFAM" id="SSF53383">
    <property type="entry name" value="PLP-dependent transferases"/>
    <property type="match status" value="1"/>
</dbReference>
<name>A0A554A1F7_9BACI</name>
<organism evidence="8 9">
    <name type="scientific">Alkalicoccobacillus porphyridii</name>
    <dbReference type="NCBI Taxonomy" id="2597270"/>
    <lineage>
        <taxon>Bacteria</taxon>
        <taxon>Bacillati</taxon>
        <taxon>Bacillota</taxon>
        <taxon>Bacilli</taxon>
        <taxon>Bacillales</taxon>
        <taxon>Bacillaceae</taxon>
        <taxon>Alkalicoccobacillus</taxon>
    </lineage>
</organism>
<dbReference type="RefSeq" id="WP_143848031.1">
    <property type="nucleotide sequence ID" value="NZ_VLXZ01000003.1"/>
</dbReference>
<feature type="domain" description="Aminotransferase class V" evidence="7">
    <location>
        <begin position="3"/>
        <end position="371"/>
    </location>
</feature>
<gene>
    <name evidence="8" type="ORF">FN960_07305</name>
</gene>
<evidence type="ECO:0000256" key="4">
    <source>
        <dbReference type="ARBA" id="ARBA00022898"/>
    </source>
</evidence>
<keyword evidence="4" id="KW-0663">Pyridoxal phosphate</keyword>
<dbReference type="InterPro" id="IPR020578">
    <property type="entry name" value="Aminotrans_V_PyrdxlP_BS"/>
</dbReference>
<dbReference type="PANTHER" id="PTHR43586">
    <property type="entry name" value="CYSTEINE DESULFURASE"/>
    <property type="match status" value="1"/>
</dbReference>
<evidence type="ECO:0000256" key="5">
    <source>
        <dbReference type="ARBA" id="ARBA00050776"/>
    </source>
</evidence>
<keyword evidence="8" id="KW-0808">Transferase</keyword>
<dbReference type="InterPro" id="IPR010969">
    <property type="entry name" value="Cys_dSase-rel_unknwn_funct"/>
</dbReference>
<dbReference type="InterPro" id="IPR015424">
    <property type="entry name" value="PyrdxlP-dep_Trfase"/>
</dbReference>
<sequence length="384" mass="42364">MYYFDHAASSFPKPHEVGEAMKEAVDLYAANPGRGGHTLSQKAAAIVKEARTEIASLFKVPKNEHVWFYQNATMALNQAILGYPFEEGDHILVTVYEHNSVLRPIKMLELEKGVRVTYVKPNELDEFDLDDFESQLTEQTKMVVVTHASNITGSIFPVAEFGLRLEKHQAIFVVDASQTAGKLNISMEHDHIDLLAFAGHKGLLGPQGTGVLISKHDYQLAPLIHGGTGTSSEEDVQPLTWPERYEAGTLNTPGIAGLLAGVKAVKLKGIDAIFEHEEALMKQFIEGISNVEDIQMVGQTSVENRVSVVSFHVKHVPSHEVAMILDSSYQIAVRAGLHCAPRAHQHLDTIQEGLVRVSFGPYNTEEEVKQLVNALHEIVEAFSM</sequence>
<comment type="caution">
    <text evidence="8">The sequence shown here is derived from an EMBL/GenBank/DDBJ whole genome shotgun (WGS) entry which is preliminary data.</text>
</comment>
<dbReference type="InterPro" id="IPR016454">
    <property type="entry name" value="Cysteine_dSase"/>
</dbReference>
<dbReference type="EC" id="2.8.1.7" evidence="3"/>
<dbReference type="AlphaFoldDB" id="A0A554A1F7"/>
<evidence type="ECO:0000313" key="9">
    <source>
        <dbReference type="Proteomes" id="UP000318521"/>
    </source>
</evidence>
<evidence type="ECO:0000256" key="2">
    <source>
        <dbReference type="ARBA" id="ARBA00010447"/>
    </source>
</evidence>
<protein>
    <recommendedName>
        <fullName evidence="3">cysteine desulfurase</fullName>
        <ecNumber evidence="3">2.8.1.7</ecNumber>
    </recommendedName>
</protein>
<dbReference type="InterPro" id="IPR015421">
    <property type="entry name" value="PyrdxlP-dep_Trfase_major"/>
</dbReference>
<comment type="similarity">
    <text evidence="2">Belongs to the class-V pyridoxal-phosphate-dependent aminotransferase family. Csd subfamily.</text>
</comment>
<proteinExistence type="inferred from homology"/>
<dbReference type="Gene3D" id="3.90.1150.10">
    <property type="entry name" value="Aspartate Aminotransferase, domain 1"/>
    <property type="match status" value="1"/>
</dbReference>
<comment type="catalytic activity">
    <reaction evidence="5">
        <text>(sulfur carrier)-H + L-cysteine = (sulfur carrier)-SH + L-alanine</text>
        <dbReference type="Rhea" id="RHEA:43892"/>
        <dbReference type="Rhea" id="RHEA-COMP:14737"/>
        <dbReference type="Rhea" id="RHEA-COMP:14739"/>
        <dbReference type="ChEBI" id="CHEBI:29917"/>
        <dbReference type="ChEBI" id="CHEBI:35235"/>
        <dbReference type="ChEBI" id="CHEBI:57972"/>
        <dbReference type="ChEBI" id="CHEBI:64428"/>
        <dbReference type="EC" id="2.8.1.7"/>
    </reaction>
</comment>
<dbReference type="NCBIfam" id="TIGR01977">
    <property type="entry name" value="am_tr_V_EF2568"/>
    <property type="match status" value="1"/>
</dbReference>
<comment type="cofactor">
    <cofactor evidence="1 6">
        <name>pyridoxal 5'-phosphate</name>
        <dbReference type="ChEBI" id="CHEBI:597326"/>
    </cofactor>
</comment>
<dbReference type="InterPro" id="IPR000192">
    <property type="entry name" value="Aminotrans_V_dom"/>
</dbReference>
<evidence type="ECO:0000256" key="3">
    <source>
        <dbReference type="ARBA" id="ARBA00012239"/>
    </source>
</evidence>
<dbReference type="InterPro" id="IPR015422">
    <property type="entry name" value="PyrdxlP-dep_Trfase_small"/>
</dbReference>
<dbReference type="Gene3D" id="3.40.640.10">
    <property type="entry name" value="Type I PLP-dependent aspartate aminotransferase-like (Major domain)"/>
    <property type="match status" value="1"/>
</dbReference>
<evidence type="ECO:0000256" key="1">
    <source>
        <dbReference type="ARBA" id="ARBA00001933"/>
    </source>
</evidence>
<dbReference type="EMBL" id="VLXZ01000003">
    <property type="protein sequence ID" value="TSB47531.1"/>
    <property type="molecule type" value="Genomic_DNA"/>
</dbReference>
<dbReference type="GO" id="GO:0008483">
    <property type="term" value="F:transaminase activity"/>
    <property type="evidence" value="ECO:0007669"/>
    <property type="project" value="UniProtKB-KW"/>
</dbReference>